<proteinExistence type="predicted"/>
<reference evidence="1" key="1">
    <citation type="submission" date="2023-08" db="EMBL/GenBank/DDBJ databases">
        <authorList>
            <person name="Chen Y."/>
            <person name="Shah S."/>
            <person name="Dougan E. K."/>
            <person name="Thang M."/>
            <person name="Chan C."/>
        </authorList>
    </citation>
    <scope>NUCLEOTIDE SEQUENCE</scope>
</reference>
<dbReference type="AlphaFoldDB" id="A0AA36J759"/>
<sequence>MSASSLPNTMSFLCYSAMLSFSSESQVDPPLWSNPVHPPVQCPCVDECCAFTTRCMICDPRCGSVDWDKCGCMPKRPNPRSQLYLLWRSRYNGQQPDLTTVLRPYMDLATTNSVEDDNEGITGKFMDLLEQGGLFTRDDPEQESRCWKVSTPLRCRKS</sequence>
<keyword evidence="2" id="KW-1185">Reference proteome</keyword>
<comment type="caution">
    <text evidence="1">The sequence shown here is derived from an EMBL/GenBank/DDBJ whole genome shotgun (WGS) entry which is preliminary data.</text>
</comment>
<name>A0AA36J759_9DINO</name>
<evidence type="ECO:0000313" key="1">
    <source>
        <dbReference type="EMBL" id="CAJ1400893.1"/>
    </source>
</evidence>
<protein>
    <submittedName>
        <fullName evidence="1">Uncharacterized protein</fullName>
    </submittedName>
</protein>
<accession>A0AA36J759</accession>
<gene>
    <name evidence="1" type="ORF">EVOR1521_LOCUS24137</name>
</gene>
<organism evidence="1 2">
    <name type="scientific">Effrenium voratum</name>
    <dbReference type="NCBI Taxonomy" id="2562239"/>
    <lineage>
        <taxon>Eukaryota</taxon>
        <taxon>Sar</taxon>
        <taxon>Alveolata</taxon>
        <taxon>Dinophyceae</taxon>
        <taxon>Suessiales</taxon>
        <taxon>Symbiodiniaceae</taxon>
        <taxon>Effrenium</taxon>
    </lineage>
</organism>
<dbReference type="EMBL" id="CAUJNA010003390">
    <property type="protein sequence ID" value="CAJ1400893.1"/>
    <property type="molecule type" value="Genomic_DNA"/>
</dbReference>
<evidence type="ECO:0000313" key="2">
    <source>
        <dbReference type="Proteomes" id="UP001178507"/>
    </source>
</evidence>
<dbReference type="Proteomes" id="UP001178507">
    <property type="component" value="Unassembled WGS sequence"/>
</dbReference>